<proteinExistence type="predicted"/>
<organism evidence="2">
    <name type="scientific">Cryptococcus bacillisporus CA1280</name>
    <dbReference type="NCBI Taxonomy" id="1296109"/>
    <lineage>
        <taxon>Eukaryota</taxon>
        <taxon>Fungi</taxon>
        <taxon>Dikarya</taxon>
        <taxon>Basidiomycota</taxon>
        <taxon>Agaricomycotina</taxon>
        <taxon>Tremellomycetes</taxon>
        <taxon>Tremellales</taxon>
        <taxon>Cryptococcaceae</taxon>
        <taxon>Cryptococcus</taxon>
        <taxon>Cryptococcus gattii species complex</taxon>
    </lineage>
</organism>
<name>A0A0D0UQ02_CRYGA</name>
<gene>
    <name evidence="2" type="ORF">I312_00144</name>
</gene>
<dbReference type="AlphaFoldDB" id="A0A0D0UQ02"/>
<dbReference type="EMBL" id="KN847973">
    <property type="protein sequence ID" value="KIR50213.1"/>
    <property type="molecule type" value="Genomic_DNA"/>
</dbReference>
<protein>
    <submittedName>
        <fullName evidence="2">Uncharacterized protein</fullName>
    </submittedName>
</protein>
<feature type="region of interest" description="Disordered" evidence="1">
    <location>
        <begin position="1"/>
        <end position="39"/>
    </location>
</feature>
<feature type="compositionally biased region" description="Basic residues" evidence="1">
    <location>
        <begin position="1"/>
        <end position="24"/>
    </location>
</feature>
<evidence type="ECO:0000313" key="2">
    <source>
        <dbReference type="EMBL" id="KIR50213.1"/>
    </source>
</evidence>
<dbReference type="HOGENOM" id="CLU_2637991_0_0_1"/>
<sequence>MLRPRKIWKSKMKRPRTKRQRPQRRSLPSPKRSTSLSKKDVHCSRLCSLKRAFRLLPPGSNPSPFSSTIRAMCFSRL</sequence>
<reference evidence="2" key="1">
    <citation type="submission" date="2015-01" db="EMBL/GenBank/DDBJ databases">
        <title>The Genome Sequence of Cryptococcus gattii CA1280.</title>
        <authorList>
            <consortium name="The Broad Institute Genomics Platform"/>
            <person name="Cuomo C."/>
            <person name="Litvintseva A."/>
            <person name="Chen Y."/>
            <person name="Heitman J."/>
            <person name="Sun S."/>
            <person name="Springer D."/>
            <person name="Dromer F."/>
            <person name="Young S."/>
            <person name="Zeng Q."/>
            <person name="Gargeya S."/>
            <person name="Abouelleil A."/>
            <person name="Alvarado L."/>
            <person name="Chapman S.B."/>
            <person name="Gainer-Dewar J."/>
            <person name="Goldberg J."/>
            <person name="Griggs A."/>
            <person name="Gujja S."/>
            <person name="Hansen M."/>
            <person name="Howarth C."/>
            <person name="Imamovic A."/>
            <person name="Larimer J."/>
            <person name="Murphy C."/>
            <person name="Naylor J."/>
            <person name="Pearson M."/>
            <person name="Priest M."/>
            <person name="Roberts A."/>
            <person name="Saif S."/>
            <person name="Shea T."/>
            <person name="Sykes S."/>
            <person name="Wortman J."/>
            <person name="Nusbaum C."/>
            <person name="Birren B."/>
        </authorList>
    </citation>
    <scope>NUCLEOTIDE SEQUENCE [LARGE SCALE GENOMIC DNA]</scope>
    <source>
        <strain evidence="2">CA1280</strain>
    </source>
</reference>
<evidence type="ECO:0000256" key="1">
    <source>
        <dbReference type="SAM" id="MobiDB-lite"/>
    </source>
</evidence>
<accession>A0A0D0UQ02</accession>